<organism evidence="1 2">
    <name type="scientific">Diplocarpon coronariae</name>
    <dbReference type="NCBI Taxonomy" id="2795749"/>
    <lineage>
        <taxon>Eukaryota</taxon>
        <taxon>Fungi</taxon>
        <taxon>Dikarya</taxon>
        <taxon>Ascomycota</taxon>
        <taxon>Pezizomycotina</taxon>
        <taxon>Leotiomycetes</taxon>
        <taxon>Helotiales</taxon>
        <taxon>Drepanopezizaceae</taxon>
        <taxon>Diplocarpon</taxon>
    </lineage>
</organism>
<evidence type="ECO:0000313" key="2">
    <source>
        <dbReference type="Proteomes" id="UP000242519"/>
    </source>
</evidence>
<dbReference type="AlphaFoldDB" id="A0A218ZA93"/>
<dbReference type="InterPro" id="IPR036396">
    <property type="entry name" value="Cyt_P450_sf"/>
</dbReference>
<reference evidence="1 2" key="1">
    <citation type="submission" date="2017-04" db="EMBL/GenBank/DDBJ databases">
        <title>Draft genome sequence of Marssonina coronaria NL1: causal agent of apple blotch.</title>
        <authorList>
            <person name="Cheng Q."/>
        </authorList>
    </citation>
    <scope>NUCLEOTIDE SEQUENCE [LARGE SCALE GENOMIC DNA]</scope>
    <source>
        <strain evidence="1 2">NL1</strain>
    </source>
</reference>
<dbReference type="GO" id="GO:0005506">
    <property type="term" value="F:iron ion binding"/>
    <property type="evidence" value="ECO:0007669"/>
    <property type="project" value="InterPro"/>
</dbReference>
<dbReference type="EMBL" id="MZNU01000084">
    <property type="protein sequence ID" value="OWP04991.1"/>
    <property type="molecule type" value="Genomic_DNA"/>
</dbReference>
<sequence>MDLAITHFLYGPGTGATKSMAGSDPARAILSDREWLLARTGLQEKVVAYLVLLPPKKPTVYTGIRKHALQSFHKHSAVSADGHGALGSTSITARVMQSHVSVKENGLNELEIASEVADHSLAGLDTTSDSLMFLIWALSLPENSQFQD</sequence>
<gene>
    <name evidence="1" type="ORF">B2J93_5887</name>
</gene>
<name>A0A218ZA93_9HELO</name>
<keyword evidence="2" id="KW-1185">Reference proteome</keyword>
<dbReference type="GO" id="GO:0016705">
    <property type="term" value="F:oxidoreductase activity, acting on paired donors, with incorporation or reduction of molecular oxygen"/>
    <property type="evidence" value="ECO:0007669"/>
    <property type="project" value="InterPro"/>
</dbReference>
<protein>
    <submittedName>
        <fullName evidence="1">Uncharacterized protein</fullName>
    </submittedName>
</protein>
<dbReference type="OrthoDB" id="1470350at2759"/>
<dbReference type="Proteomes" id="UP000242519">
    <property type="component" value="Unassembled WGS sequence"/>
</dbReference>
<accession>A0A218ZA93</accession>
<proteinExistence type="predicted"/>
<evidence type="ECO:0000313" key="1">
    <source>
        <dbReference type="EMBL" id="OWP04991.1"/>
    </source>
</evidence>
<comment type="caution">
    <text evidence="1">The sequence shown here is derived from an EMBL/GenBank/DDBJ whole genome shotgun (WGS) entry which is preliminary data.</text>
</comment>
<dbReference type="Gene3D" id="1.10.630.10">
    <property type="entry name" value="Cytochrome P450"/>
    <property type="match status" value="1"/>
</dbReference>
<dbReference type="SUPFAM" id="SSF48264">
    <property type="entry name" value="Cytochrome P450"/>
    <property type="match status" value="1"/>
</dbReference>
<dbReference type="GO" id="GO:0004497">
    <property type="term" value="F:monooxygenase activity"/>
    <property type="evidence" value="ECO:0007669"/>
    <property type="project" value="InterPro"/>
</dbReference>
<dbReference type="GO" id="GO:0020037">
    <property type="term" value="F:heme binding"/>
    <property type="evidence" value="ECO:0007669"/>
    <property type="project" value="InterPro"/>
</dbReference>
<dbReference type="InParanoid" id="A0A218ZA93"/>